<keyword evidence="1" id="KW-0812">Transmembrane</keyword>
<name>A0ABT3GAX9_9BACT</name>
<feature type="transmembrane region" description="Helical" evidence="1">
    <location>
        <begin position="24"/>
        <end position="40"/>
    </location>
</feature>
<evidence type="ECO:0000313" key="2">
    <source>
        <dbReference type="EMBL" id="MCW1917003.1"/>
    </source>
</evidence>
<dbReference type="Proteomes" id="UP001165653">
    <property type="component" value="Unassembled WGS sequence"/>
</dbReference>
<evidence type="ECO:0008006" key="4">
    <source>
        <dbReference type="Google" id="ProtNLM"/>
    </source>
</evidence>
<evidence type="ECO:0000256" key="1">
    <source>
        <dbReference type="SAM" id="Phobius"/>
    </source>
</evidence>
<keyword evidence="3" id="KW-1185">Reference proteome</keyword>
<evidence type="ECO:0000313" key="3">
    <source>
        <dbReference type="Proteomes" id="UP001165653"/>
    </source>
</evidence>
<dbReference type="RefSeq" id="WP_264516623.1">
    <property type="nucleotide sequence ID" value="NZ_JAPDDR010000023.1"/>
</dbReference>
<keyword evidence="1" id="KW-1133">Transmembrane helix</keyword>
<accession>A0ABT3GAX9</accession>
<organism evidence="2 3">
    <name type="scientific">Luteolibacter rhizosphaerae</name>
    <dbReference type="NCBI Taxonomy" id="2989719"/>
    <lineage>
        <taxon>Bacteria</taxon>
        <taxon>Pseudomonadati</taxon>
        <taxon>Verrucomicrobiota</taxon>
        <taxon>Verrucomicrobiia</taxon>
        <taxon>Verrucomicrobiales</taxon>
        <taxon>Verrucomicrobiaceae</taxon>
        <taxon>Luteolibacter</taxon>
    </lineage>
</organism>
<keyword evidence="1" id="KW-0472">Membrane</keyword>
<reference evidence="2" key="1">
    <citation type="submission" date="2022-10" db="EMBL/GenBank/DDBJ databases">
        <title>Luteolibacter sp. GHJ8, whole genome shotgun sequencing project.</title>
        <authorList>
            <person name="Zhao G."/>
            <person name="Shen L."/>
        </authorList>
    </citation>
    <scope>NUCLEOTIDE SEQUENCE</scope>
    <source>
        <strain evidence="2">GHJ8</strain>
    </source>
</reference>
<protein>
    <recommendedName>
        <fullName evidence="4">MFS transporter</fullName>
    </recommendedName>
</protein>
<dbReference type="EMBL" id="JAPDDR010000023">
    <property type="protein sequence ID" value="MCW1917003.1"/>
    <property type="molecule type" value="Genomic_DNA"/>
</dbReference>
<sequence>MTASGIDRADPTGKAVPRWYRSKTFLLGLFGFLCLFWFWADSAQVTTLLLVGSRRVPGYVSVQT</sequence>
<gene>
    <name evidence="2" type="ORF">OJ996_25665</name>
</gene>
<proteinExistence type="predicted"/>
<comment type="caution">
    <text evidence="2">The sequence shown here is derived from an EMBL/GenBank/DDBJ whole genome shotgun (WGS) entry which is preliminary data.</text>
</comment>